<reference evidence="1" key="2">
    <citation type="submission" date="2023-05" db="EMBL/GenBank/DDBJ databases">
        <authorList>
            <consortium name="Lawrence Berkeley National Laboratory"/>
            <person name="Steindorff A."/>
            <person name="Hensen N."/>
            <person name="Bonometti L."/>
            <person name="Westerberg I."/>
            <person name="Brannstrom I.O."/>
            <person name="Guillou S."/>
            <person name="Cros-Aarteil S."/>
            <person name="Calhoun S."/>
            <person name="Haridas S."/>
            <person name="Kuo A."/>
            <person name="Mondo S."/>
            <person name="Pangilinan J."/>
            <person name="Riley R."/>
            <person name="Labutti K."/>
            <person name="Andreopoulos B."/>
            <person name="Lipzen A."/>
            <person name="Chen C."/>
            <person name="Yanf M."/>
            <person name="Daum C."/>
            <person name="Ng V."/>
            <person name="Clum A."/>
            <person name="Ohm R."/>
            <person name="Martin F."/>
            <person name="Silar P."/>
            <person name="Natvig D."/>
            <person name="Lalanne C."/>
            <person name="Gautier V."/>
            <person name="Ament-Velasquez S.L."/>
            <person name="Kruys A."/>
            <person name="Hutchinson M.I."/>
            <person name="Powell A.J."/>
            <person name="Barry K."/>
            <person name="Miller A.N."/>
            <person name="Grigoriev I.V."/>
            <person name="Debuchy R."/>
            <person name="Gladieux P."/>
            <person name="Thoren M.H."/>
            <person name="Johannesson H."/>
        </authorList>
    </citation>
    <scope>NUCLEOTIDE SEQUENCE</scope>
    <source>
        <strain evidence="1">CBS 757.83</strain>
    </source>
</reference>
<proteinExistence type="predicted"/>
<keyword evidence="2" id="KW-1185">Reference proteome</keyword>
<comment type="caution">
    <text evidence="1">The sequence shown here is derived from an EMBL/GenBank/DDBJ whole genome shotgun (WGS) entry which is preliminary data.</text>
</comment>
<name>A0AAN6Q7P6_9PEZI</name>
<organism evidence="1 2">
    <name type="scientific">Parathielavia hyrcaniae</name>
    <dbReference type="NCBI Taxonomy" id="113614"/>
    <lineage>
        <taxon>Eukaryota</taxon>
        <taxon>Fungi</taxon>
        <taxon>Dikarya</taxon>
        <taxon>Ascomycota</taxon>
        <taxon>Pezizomycotina</taxon>
        <taxon>Sordariomycetes</taxon>
        <taxon>Sordariomycetidae</taxon>
        <taxon>Sordariales</taxon>
        <taxon>Chaetomiaceae</taxon>
        <taxon>Parathielavia</taxon>
    </lineage>
</organism>
<evidence type="ECO:0000313" key="2">
    <source>
        <dbReference type="Proteomes" id="UP001305647"/>
    </source>
</evidence>
<dbReference type="EMBL" id="MU863626">
    <property type="protein sequence ID" value="KAK4105108.1"/>
    <property type="molecule type" value="Genomic_DNA"/>
</dbReference>
<accession>A0AAN6Q7P6</accession>
<protein>
    <submittedName>
        <fullName evidence="1">Uncharacterized protein</fullName>
    </submittedName>
</protein>
<reference evidence="1" key="1">
    <citation type="journal article" date="2023" name="Mol. Phylogenet. Evol.">
        <title>Genome-scale phylogeny and comparative genomics of the fungal order Sordariales.</title>
        <authorList>
            <person name="Hensen N."/>
            <person name="Bonometti L."/>
            <person name="Westerberg I."/>
            <person name="Brannstrom I.O."/>
            <person name="Guillou S."/>
            <person name="Cros-Aarteil S."/>
            <person name="Calhoun S."/>
            <person name="Haridas S."/>
            <person name="Kuo A."/>
            <person name="Mondo S."/>
            <person name="Pangilinan J."/>
            <person name="Riley R."/>
            <person name="LaButti K."/>
            <person name="Andreopoulos B."/>
            <person name="Lipzen A."/>
            <person name="Chen C."/>
            <person name="Yan M."/>
            <person name="Daum C."/>
            <person name="Ng V."/>
            <person name="Clum A."/>
            <person name="Steindorff A."/>
            <person name="Ohm R.A."/>
            <person name="Martin F."/>
            <person name="Silar P."/>
            <person name="Natvig D.O."/>
            <person name="Lalanne C."/>
            <person name="Gautier V."/>
            <person name="Ament-Velasquez S.L."/>
            <person name="Kruys A."/>
            <person name="Hutchinson M.I."/>
            <person name="Powell A.J."/>
            <person name="Barry K."/>
            <person name="Miller A.N."/>
            <person name="Grigoriev I.V."/>
            <person name="Debuchy R."/>
            <person name="Gladieux P."/>
            <person name="Hiltunen Thoren M."/>
            <person name="Johannesson H."/>
        </authorList>
    </citation>
    <scope>NUCLEOTIDE SEQUENCE</scope>
    <source>
        <strain evidence="1">CBS 757.83</strain>
    </source>
</reference>
<dbReference type="AlphaFoldDB" id="A0AAN6Q7P6"/>
<gene>
    <name evidence="1" type="ORF">N658DRAFT_493232</name>
</gene>
<dbReference type="Proteomes" id="UP001305647">
    <property type="component" value="Unassembled WGS sequence"/>
</dbReference>
<evidence type="ECO:0000313" key="1">
    <source>
        <dbReference type="EMBL" id="KAK4105108.1"/>
    </source>
</evidence>
<sequence>MPPLARFGMIRRRKAALCCNLACEVGDQRKRTGRLCQRNDGSLLTPDETLPPERCVTSPTEFGETNSFIAHEATNGVSRIREAMLSSTTANSDSPLTSLLTGKGTRACQDAEAMMCRREFHDENIVDEHGTTSISVPLSIRTTAESGLLGISTDKSTR</sequence>